<protein>
    <submittedName>
        <fullName evidence="1">VirB8_2 type IV secretion protein</fullName>
    </submittedName>
</protein>
<organism evidence="1">
    <name type="scientific">Helicobacter pylori</name>
    <name type="common">Campylobacter pylori</name>
    <dbReference type="NCBI Taxonomy" id="210"/>
    <lineage>
        <taxon>Bacteria</taxon>
        <taxon>Pseudomonadati</taxon>
        <taxon>Campylobacterota</taxon>
        <taxon>Epsilonproteobacteria</taxon>
        <taxon>Campylobacterales</taxon>
        <taxon>Helicobacteraceae</taxon>
        <taxon>Helicobacter</taxon>
    </lineage>
</organism>
<sequence>MEKVCVNAWELPKVLEERLKEKYGDDWEKYVKAKAINEEELEEQVKAKAKEQQKIQREKTLNGFLKKLV</sequence>
<dbReference type="AlphaFoldDB" id="A0A3G1LYC0"/>
<dbReference type="EMBL" id="KX838310">
    <property type="protein sequence ID" value="AUO31412.1"/>
    <property type="molecule type" value="Genomic_DNA"/>
</dbReference>
<accession>A0A3G1LYC0</accession>
<evidence type="ECO:0000313" key="1">
    <source>
        <dbReference type="EMBL" id="AUO31412.1"/>
    </source>
</evidence>
<reference evidence="1" key="1">
    <citation type="journal article" date="2017" name="Helicobacter">
        <title>The expression of Helicobacter pylori tfs plasticity zone cluster is regulated by pH and adherence, and its composition is associated with differential gastric IL-8 secretion.</title>
        <authorList>
            <person name="Silva B."/>
            <person name="Nunes A."/>
            <person name="Vale F.F."/>
            <person name="Rocha R."/>
            <person name="Gomes J.P."/>
            <person name="Dias R."/>
            <person name="Oleastro M."/>
        </authorList>
    </citation>
    <scope>NUCLEOTIDE SEQUENCE</scope>
    <source>
        <strain evidence="1">HpPt1918U</strain>
    </source>
</reference>
<name>A0A3G1LYC0_HELPX</name>
<proteinExistence type="predicted"/>